<dbReference type="GO" id="GO:0003700">
    <property type="term" value="F:DNA-binding transcription factor activity"/>
    <property type="evidence" value="ECO:0007669"/>
    <property type="project" value="InterPro"/>
</dbReference>
<organism evidence="6 7">
    <name type="scientific">Phenylobacterium hankyongense</name>
    <dbReference type="NCBI Taxonomy" id="1813876"/>
    <lineage>
        <taxon>Bacteria</taxon>
        <taxon>Pseudomonadati</taxon>
        <taxon>Pseudomonadota</taxon>
        <taxon>Alphaproteobacteria</taxon>
        <taxon>Caulobacterales</taxon>
        <taxon>Caulobacteraceae</taxon>
        <taxon>Phenylobacterium</taxon>
    </lineage>
</organism>
<evidence type="ECO:0000256" key="4">
    <source>
        <dbReference type="ARBA" id="ARBA00023163"/>
    </source>
</evidence>
<comment type="similarity">
    <text evidence="1">Belongs to the LysR transcriptional regulatory family.</text>
</comment>
<dbReference type="InterPro" id="IPR058163">
    <property type="entry name" value="LysR-type_TF_proteobact-type"/>
</dbReference>
<evidence type="ECO:0000313" key="7">
    <source>
        <dbReference type="Proteomes" id="UP000249842"/>
    </source>
</evidence>
<dbReference type="Gene3D" id="3.40.190.10">
    <property type="entry name" value="Periplasmic binding protein-like II"/>
    <property type="match status" value="2"/>
</dbReference>
<dbReference type="Proteomes" id="UP000249842">
    <property type="component" value="Unassembled WGS sequence"/>
</dbReference>
<dbReference type="AlphaFoldDB" id="A0A328AVN0"/>
<dbReference type="Pfam" id="PF03466">
    <property type="entry name" value="LysR_substrate"/>
    <property type="match status" value="1"/>
</dbReference>
<feature type="domain" description="HTH lysR-type" evidence="5">
    <location>
        <begin position="5"/>
        <end position="62"/>
    </location>
</feature>
<dbReference type="Gene3D" id="1.10.10.10">
    <property type="entry name" value="Winged helix-like DNA-binding domain superfamily/Winged helix DNA-binding domain"/>
    <property type="match status" value="1"/>
</dbReference>
<dbReference type="EMBL" id="QFYP01000001">
    <property type="protein sequence ID" value="RAK59182.1"/>
    <property type="molecule type" value="Genomic_DNA"/>
</dbReference>
<evidence type="ECO:0000259" key="5">
    <source>
        <dbReference type="PROSITE" id="PS50931"/>
    </source>
</evidence>
<reference evidence="7" key="1">
    <citation type="submission" date="2018-05" db="EMBL/GenBank/DDBJ databases">
        <authorList>
            <person name="Li X."/>
        </authorList>
    </citation>
    <scope>NUCLEOTIDE SEQUENCE [LARGE SCALE GENOMIC DNA]</scope>
    <source>
        <strain evidence="7">HKS-05</strain>
    </source>
</reference>
<gene>
    <name evidence="6" type="ORF">DJ021_04890</name>
</gene>
<sequence length="299" mass="33201">MTRLPPFFALRALEAAARRQSYSRAAEELGVTHGAVSQQIRRLQAELGAQLFTRQGNAMIPTPAADRLAGRVREGLALMRDGVEDFARSADRDPLVVSLDPQFGTRWLPLRLARLLADPAGANLDFRIETRNADFVTDGVDVGVRYGRGQYPGVETALLFHEVLFPVCSPALAAQHAIRAPEDLLRTPLLRHRHRPWNLWFSCFGLEEPAPSGPEFDDSLMLLEAAANSMGVALARSSLVEQDLASGRMVRVLPDAVVNDYAFYVAWRADSPKLRRILALRDWLVAEVARTEPEEGRQL</sequence>
<dbReference type="CDD" id="cd08432">
    <property type="entry name" value="PBP2_GcdR_TrpI_HvrB_AmpR_like"/>
    <property type="match status" value="1"/>
</dbReference>
<dbReference type="InterPro" id="IPR005119">
    <property type="entry name" value="LysR_subst-bd"/>
</dbReference>
<evidence type="ECO:0000256" key="2">
    <source>
        <dbReference type="ARBA" id="ARBA00023015"/>
    </source>
</evidence>
<evidence type="ECO:0000256" key="1">
    <source>
        <dbReference type="ARBA" id="ARBA00009437"/>
    </source>
</evidence>
<dbReference type="Pfam" id="PF00126">
    <property type="entry name" value="HTH_1"/>
    <property type="match status" value="1"/>
</dbReference>
<keyword evidence="4" id="KW-0804">Transcription</keyword>
<dbReference type="PANTHER" id="PTHR30537">
    <property type="entry name" value="HTH-TYPE TRANSCRIPTIONAL REGULATOR"/>
    <property type="match status" value="1"/>
</dbReference>
<dbReference type="PROSITE" id="PS50931">
    <property type="entry name" value="HTH_LYSR"/>
    <property type="match status" value="1"/>
</dbReference>
<name>A0A328AVN0_9CAUL</name>
<dbReference type="SUPFAM" id="SSF46785">
    <property type="entry name" value="Winged helix' DNA-binding domain"/>
    <property type="match status" value="1"/>
</dbReference>
<dbReference type="InterPro" id="IPR036388">
    <property type="entry name" value="WH-like_DNA-bd_sf"/>
</dbReference>
<accession>A0A328AVN0</accession>
<dbReference type="GO" id="GO:0006351">
    <property type="term" value="P:DNA-templated transcription"/>
    <property type="evidence" value="ECO:0007669"/>
    <property type="project" value="TreeGrafter"/>
</dbReference>
<dbReference type="PANTHER" id="PTHR30537:SF74">
    <property type="entry name" value="HTH-TYPE TRANSCRIPTIONAL REGULATOR TRPI"/>
    <property type="match status" value="1"/>
</dbReference>
<evidence type="ECO:0000313" key="6">
    <source>
        <dbReference type="EMBL" id="RAK59182.1"/>
    </source>
</evidence>
<dbReference type="InterPro" id="IPR000847">
    <property type="entry name" value="LysR_HTH_N"/>
</dbReference>
<protein>
    <submittedName>
        <fullName evidence="6">LysR family transcriptional regulator</fullName>
    </submittedName>
</protein>
<dbReference type="GO" id="GO:0043565">
    <property type="term" value="F:sequence-specific DNA binding"/>
    <property type="evidence" value="ECO:0007669"/>
    <property type="project" value="TreeGrafter"/>
</dbReference>
<comment type="caution">
    <text evidence="6">The sequence shown here is derived from an EMBL/GenBank/DDBJ whole genome shotgun (WGS) entry which is preliminary data.</text>
</comment>
<dbReference type="InterPro" id="IPR036390">
    <property type="entry name" value="WH_DNA-bd_sf"/>
</dbReference>
<dbReference type="PRINTS" id="PR00039">
    <property type="entry name" value="HTHLYSR"/>
</dbReference>
<evidence type="ECO:0000256" key="3">
    <source>
        <dbReference type="ARBA" id="ARBA00023125"/>
    </source>
</evidence>
<keyword evidence="3" id="KW-0238">DNA-binding</keyword>
<keyword evidence="2" id="KW-0805">Transcription regulation</keyword>
<proteinExistence type="inferred from homology"/>
<dbReference type="RefSeq" id="WP_111456475.1">
    <property type="nucleotide sequence ID" value="NZ_QFYP01000001.1"/>
</dbReference>
<keyword evidence="7" id="KW-1185">Reference proteome</keyword>
<dbReference type="OrthoDB" id="9793571at2"/>
<dbReference type="SUPFAM" id="SSF53850">
    <property type="entry name" value="Periplasmic binding protein-like II"/>
    <property type="match status" value="1"/>
</dbReference>